<keyword evidence="2" id="KW-1185">Reference proteome</keyword>
<protein>
    <submittedName>
        <fullName evidence="1">Uncharacterized protein</fullName>
    </submittedName>
</protein>
<comment type="caution">
    <text evidence="1">The sequence shown here is derived from an EMBL/GenBank/DDBJ whole genome shotgun (WGS) entry which is preliminary data.</text>
</comment>
<dbReference type="AlphaFoldDB" id="A0AAX6DT11"/>
<evidence type="ECO:0000313" key="2">
    <source>
        <dbReference type="Proteomes" id="UP001140949"/>
    </source>
</evidence>
<dbReference type="Proteomes" id="UP001140949">
    <property type="component" value="Unassembled WGS sequence"/>
</dbReference>
<organism evidence="1 2">
    <name type="scientific">Iris pallida</name>
    <name type="common">Sweet iris</name>
    <dbReference type="NCBI Taxonomy" id="29817"/>
    <lineage>
        <taxon>Eukaryota</taxon>
        <taxon>Viridiplantae</taxon>
        <taxon>Streptophyta</taxon>
        <taxon>Embryophyta</taxon>
        <taxon>Tracheophyta</taxon>
        <taxon>Spermatophyta</taxon>
        <taxon>Magnoliopsida</taxon>
        <taxon>Liliopsida</taxon>
        <taxon>Asparagales</taxon>
        <taxon>Iridaceae</taxon>
        <taxon>Iridoideae</taxon>
        <taxon>Irideae</taxon>
        <taxon>Iris</taxon>
    </lineage>
</organism>
<reference evidence="1" key="2">
    <citation type="submission" date="2023-04" db="EMBL/GenBank/DDBJ databases">
        <authorList>
            <person name="Bruccoleri R.E."/>
            <person name="Oakeley E.J."/>
            <person name="Faust A.-M."/>
            <person name="Dessus-Babus S."/>
            <person name="Altorfer M."/>
            <person name="Burckhardt D."/>
            <person name="Oertli M."/>
            <person name="Naumann U."/>
            <person name="Petersen F."/>
            <person name="Wong J."/>
        </authorList>
    </citation>
    <scope>NUCLEOTIDE SEQUENCE</scope>
    <source>
        <strain evidence="1">GSM-AAB239-AS_SAM_17_03QT</strain>
        <tissue evidence="1">Leaf</tissue>
    </source>
</reference>
<reference evidence="1" key="1">
    <citation type="journal article" date="2023" name="GigaByte">
        <title>Genome assembly of the bearded iris, Iris pallida Lam.</title>
        <authorList>
            <person name="Bruccoleri R.E."/>
            <person name="Oakeley E.J."/>
            <person name="Faust A.M.E."/>
            <person name="Altorfer M."/>
            <person name="Dessus-Babus S."/>
            <person name="Burckhardt D."/>
            <person name="Oertli M."/>
            <person name="Naumann U."/>
            <person name="Petersen F."/>
            <person name="Wong J."/>
        </authorList>
    </citation>
    <scope>NUCLEOTIDE SEQUENCE</scope>
    <source>
        <strain evidence="1">GSM-AAB239-AS_SAM_17_03QT</strain>
    </source>
</reference>
<gene>
    <name evidence="1" type="ORF">M6B38_228495</name>
</gene>
<name>A0AAX6DT11_IRIPA</name>
<dbReference type="EMBL" id="JANAVB010042020">
    <property type="protein sequence ID" value="KAJ6794933.1"/>
    <property type="molecule type" value="Genomic_DNA"/>
</dbReference>
<evidence type="ECO:0000313" key="1">
    <source>
        <dbReference type="EMBL" id="KAJ6794933.1"/>
    </source>
</evidence>
<proteinExistence type="predicted"/>
<accession>A0AAX6DT11</accession>
<sequence length="38" mass="4305">MHETFTSDTAESTPCLVQFIFRGYPALLPTIDYPEQGK</sequence>